<protein>
    <recommendedName>
        <fullName evidence="4">Beta protein</fullName>
    </recommendedName>
</protein>
<evidence type="ECO:0000256" key="1">
    <source>
        <dbReference type="SAM" id="MobiDB-lite"/>
    </source>
</evidence>
<dbReference type="InterPro" id="IPR025683">
    <property type="entry name" value="Protein_beta"/>
</dbReference>
<dbReference type="EMBL" id="LCAJ01000008">
    <property type="protein sequence ID" value="KKR88230.1"/>
    <property type="molecule type" value="Genomic_DNA"/>
</dbReference>
<evidence type="ECO:0000313" key="3">
    <source>
        <dbReference type="Proteomes" id="UP000033908"/>
    </source>
</evidence>
<name>A0A0G0WUX5_9BACT</name>
<proteinExistence type="predicted"/>
<reference evidence="2 3" key="1">
    <citation type="journal article" date="2015" name="Nature">
        <title>rRNA introns, odd ribosomes, and small enigmatic genomes across a large radiation of phyla.</title>
        <authorList>
            <person name="Brown C.T."/>
            <person name="Hug L.A."/>
            <person name="Thomas B.C."/>
            <person name="Sharon I."/>
            <person name="Castelle C.J."/>
            <person name="Singh A."/>
            <person name="Wilkins M.J."/>
            <person name="Williams K.H."/>
            <person name="Banfield J.F."/>
        </authorList>
    </citation>
    <scope>NUCLEOTIDE SEQUENCE [LARGE SCALE GENOMIC DNA]</scope>
</reference>
<feature type="region of interest" description="Disordered" evidence="1">
    <location>
        <begin position="370"/>
        <end position="391"/>
    </location>
</feature>
<dbReference type="AlphaFoldDB" id="A0A0G0WUX5"/>
<sequence length="391" mass="43691">MDTPTKSYVPILRWRLAEMTALEKLFPDDRQKVTPLVEFIMPAPTTDPNDRRKVIEKPREKFLRRLPETAKKLLKFCGRSSIFVDVHLLDGDIRASSFKQILESSSALDIFSIPVVYIIPVTSTSADMDTRAVAVKYAKSSGHGLCLRIDRAHLEEKDMPARIMEFVKINALDIKNVDLLVDLQIVDGGASADDIAEQLARLPELTKWRSFVVSGGAFPKDLTELEVFGTHPLSRLDWILWNALRDSKKLSRVPTYSDYTVQHPVFYGYIPGASVSASVRYADDGQWQVFRGQALGYINKKPGQKGPGHKQSLGYARALVGQSFYKGETYSFGDAEIKRMADTSNQKTGNPQKWLSIAINHHVTLAARQTANPVENTGGRSARIPSTVLSR</sequence>
<organism evidence="2 3">
    <name type="scientific">Candidatus Gottesmanbacteria bacterium GW2011_GWA2_41_12</name>
    <dbReference type="NCBI Taxonomy" id="1618440"/>
    <lineage>
        <taxon>Bacteria</taxon>
        <taxon>Candidatus Gottesmaniibacteriota</taxon>
    </lineage>
</organism>
<dbReference type="Pfam" id="PF14350">
    <property type="entry name" value="Beta_protein"/>
    <property type="match status" value="1"/>
</dbReference>
<gene>
    <name evidence="2" type="ORF">UU37_C0008G0006</name>
</gene>
<dbReference type="Proteomes" id="UP000033908">
    <property type="component" value="Unassembled WGS sequence"/>
</dbReference>
<accession>A0A0G0WUX5</accession>
<evidence type="ECO:0008006" key="4">
    <source>
        <dbReference type="Google" id="ProtNLM"/>
    </source>
</evidence>
<evidence type="ECO:0000313" key="2">
    <source>
        <dbReference type="EMBL" id="KKR88230.1"/>
    </source>
</evidence>
<feature type="compositionally biased region" description="Polar residues" evidence="1">
    <location>
        <begin position="370"/>
        <end position="379"/>
    </location>
</feature>
<comment type="caution">
    <text evidence="2">The sequence shown here is derived from an EMBL/GenBank/DDBJ whole genome shotgun (WGS) entry which is preliminary data.</text>
</comment>